<dbReference type="Pfam" id="PF00041">
    <property type="entry name" value="fn3"/>
    <property type="match status" value="1"/>
</dbReference>
<evidence type="ECO:0000259" key="1">
    <source>
        <dbReference type="PROSITE" id="PS50853"/>
    </source>
</evidence>
<dbReference type="AlphaFoldDB" id="A0A8S2YSL8"/>
<evidence type="ECO:0000313" key="3">
    <source>
        <dbReference type="Proteomes" id="UP000682733"/>
    </source>
</evidence>
<name>A0A8S2YSL8_9BILA</name>
<dbReference type="InterPro" id="IPR036116">
    <property type="entry name" value="FN3_sf"/>
</dbReference>
<dbReference type="Gene3D" id="2.60.40.10">
    <property type="entry name" value="Immunoglobulins"/>
    <property type="match status" value="1"/>
</dbReference>
<reference evidence="2" key="1">
    <citation type="submission" date="2021-02" db="EMBL/GenBank/DDBJ databases">
        <authorList>
            <person name="Nowell W R."/>
        </authorList>
    </citation>
    <scope>NUCLEOTIDE SEQUENCE</scope>
</reference>
<protein>
    <recommendedName>
        <fullName evidence="1">Fibronectin type-III domain-containing protein</fullName>
    </recommendedName>
</protein>
<organism evidence="2 3">
    <name type="scientific">Didymodactylos carnosus</name>
    <dbReference type="NCBI Taxonomy" id="1234261"/>
    <lineage>
        <taxon>Eukaryota</taxon>
        <taxon>Metazoa</taxon>
        <taxon>Spiralia</taxon>
        <taxon>Gnathifera</taxon>
        <taxon>Rotifera</taxon>
        <taxon>Eurotatoria</taxon>
        <taxon>Bdelloidea</taxon>
        <taxon>Philodinida</taxon>
        <taxon>Philodinidae</taxon>
        <taxon>Didymodactylos</taxon>
    </lineage>
</organism>
<dbReference type="EMBL" id="CAJOBA010121095">
    <property type="protein sequence ID" value="CAF4580199.1"/>
    <property type="molecule type" value="Genomic_DNA"/>
</dbReference>
<proteinExistence type="predicted"/>
<dbReference type="InterPro" id="IPR003961">
    <property type="entry name" value="FN3_dom"/>
</dbReference>
<comment type="caution">
    <text evidence="2">The sequence shown here is derived from an EMBL/GenBank/DDBJ whole genome shotgun (WGS) entry which is preliminary data.</text>
</comment>
<gene>
    <name evidence="2" type="ORF">TMI583_LOCUS50376</name>
</gene>
<dbReference type="SUPFAM" id="SSF49265">
    <property type="entry name" value="Fibronectin type III"/>
    <property type="match status" value="1"/>
</dbReference>
<evidence type="ECO:0000313" key="2">
    <source>
        <dbReference type="EMBL" id="CAF4580199.1"/>
    </source>
</evidence>
<dbReference type="CDD" id="cd00063">
    <property type="entry name" value="FN3"/>
    <property type="match status" value="1"/>
</dbReference>
<feature type="non-terminal residue" evidence="2">
    <location>
        <position position="105"/>
    </location>
</feature>
<dbReference type="Proteomes" id="UP000682733">
    <property type="component" value="Unassembled WGS sequence"/>
</dbReference>
<dbReference type="InterPro" id="IPR013783">
    <property type="entry name" value="Ig-like_fold"/>
</dbReference>
<dbReference type="PROSITE" id="PS50853">
    <property type="entry name" value="FN3"/>
    <property type="match status" value="1"/>
</dbReference>
<feature type="domain" description="Fibronectin type-III" evidence="1">
    <location>
        <begin position="12"/>
        <end position="105"/>
    </location>
</feature>
<accession>A0A8S2YSL8</accession>
<sequence>IHYFFSYLDQPIPYNVTAIERKSRKTVKLKWHHTNNETEPIFYVIEAQWSLSKKHPFTQEVSKWGFIKEEVSHNKAIIRNIHRGRWYSFRVAAVTRYGRSPFSQP</sequence>
<feature type="non-terminal residue" evidence="2">
    <location>
        <position position="1"/>
    </location>
</feature>